<dbReference type="GO" id="GO:0005544">
    <property type="term" value="F:calcium-dependent phospholipid binding"/>
    <property type="evidence" value="ECO:0007669"/>
    <property type="project" value="TreeGrafter"/>
</dbReference>
<dbReference type="Pfam" id="PF17047">
    <property type="entry name" value="SMP_LBD"/>
    <property type="match status" value="1"/>
</dbReference>
<dbReference type="OrthoDB" id="1029639at2759"/>
<keyword evidence="24" id="KW-1185">Reference proteome</keyword>
<dbReference type="InterPro" id="IPR051634">
    <property type="entry name" value="Extended_Synaptotagmin"/>
</dbReference>
<dbReference type="PANTHER" id="PTHR45761:SF3">
    <property type="entry name" value="EXTENDED SYNAPTOTAGMIN-1"/>
    <property type="match status" value="1"/>
</dbReference>
<accession>A0A2U4CQI4</accession>
<dbReference type="GO" id="GO:0005789">
    <property type="term" value="C:endoplasmic reticulum membrane"/>
    <property type="evidence" value="ECO:0007669"/>
    <property type="project" value="UniProtKB-SubCell"/>
</dbReference>
<keyword evidence="5" id="KW-1003">Cell membrane</keyword>
<keyword evidence="10" id="KW-0256">Endoplasmic reticulum</keyword>
<feature type="domain" description="C2" evidence="22">
    <location>
        <begin position="631"/>
        <end position="754"/>
    </location>
</feature>
<evidence type="ECO:0000256" key="20">
    <source>
        <dbReference type="SAM" id="MobiDB-lite"/>
    </source>
</evidence>
<dbReference type="FunFam" id="2.60.40.150:FF:000139">
    <property type="entry name" value="extended synaptotagmin-1 isoform X1"/>
    <property type="match status" value="1"/>
</dbReference>
<evidence type="ECO:0000256" key="18">
    <source>
        <dbReference type="ARBA" id="ARBA00093357"/>
    </source>
</evidence>
<keyword evidence="12 21" id="KW-1133">Transmembrane helix</keyword>
<dbReference type="InterPro" id="IPR039010">
    <property type="entry name" value="Synaptotagmin_SMP"/>
</dbReference>
<reference evidence="25" key="2">
    <citation type="submission" date="2025-08" db="UniProtKB">
        <authorList>
            <consortium name="RefSeq"/>
        </authorList>
    </citation>
    <scope>IDENTIFICATION</scope>
    <source>
        <tissue evidence="25">Spleen</tissue>
    </source>
</reference>
<protein>
    <recommendedName>
        <fullName evidence="17">Extended synaptotagmin-1</fullName>
    </recommendedName>
</protein>
<dbReference type="GO" id="GO:0006869">
    <property type="term" value="P:lipid transport"/>
    <property type="evidence" value="ECO:0007669"/>
    <property type="project" value="UniProtKB-KW"/>
</dbReference>
<comment type="subcellular location">
    <subcellularLocation>
        <location evidence="1">Cell membrane</location>
        <topology evidence="1">Peripheral membrane protein</topology>
    </subcellularLocation>
    <subcellularLocation>
        <location evidence="2">Endoplasmic reticulum membrane</location>
        <topology evidence="2">Multi-pass membrane protein</topology>
    </subcellularLocation>
</comment>
<dbReference type="Gene3D" id="2.60.40.150">
    <property type="entry name" value="C2 domain"/>
    <property type="match status" value="5"/>
</dbReference>
<feature type="region of interest" description="Disordered" evidence="20">
    <location>
        <begin position="1"/>
        <end position="44"/>
    </location>
</feature>
<gene>
    <name evidence="25" type="primary">ESYT1</name>
</gene>
<evidence type="ECO:0000256" key="10">
    <source>
        <dbReference type="ARBA" id="ARBA00022824"/>
    </source>
</evidence>
<evidence type="ECO:0000256" key="21">
    <source>
        <dbReference type="SAM" id="Phobius"/>
    </source>
</evidence>
<dbReference type="CDD" id="cd04050">
    <property type="entry name" value="C2B_Synaptotagmin-like"/>
    <property type="match status" value="2"/>
</dbReference>
<comment type="similarity">
    <text evidence="3">Belongs to the extended synaptotagmin family.</text>
</comment>
<dbReference type="GO" id="GO:0035091">
    <property type="term" value="F:phosphatidylinositol binding"/>
    <property type="evidence" value="ECO:0007669"/>
    <property type="project" value="TreeGrafter"/>
</dbReference>
<dbReference type="InParanoid" id="A0A2U4CQI4"/>
<dbReference type="GO" id="GO:0008429">
    <property type="term" value="F:phosphatidylethanolamine binding"/>
    <property type="evidence" value="ECO:0007669"/>
    <property type="project" value="TreeGrafter"/>
</dbReference>
<dbReference type="GeneID" id="101321280"/>
<keyword evidence="7 21" id="KW-0812">Transmembrane</keyword>
<name>A0A2U4CQI4_TURTR</name>
<evidence type="ECO:0000259" key="22">
    <source>
        <dbReference type="PROSITE" id="PS50004"/>
    </source>
</evidence>
<feature type="transmembrane region" description="Helical" evidence="21">
    <location>
        <begin position="248"/>
        <end position="268"/>
    </location>
</feature>
<keyword evidence="14" id="KW-0445">Lipid transport</keyword>
<dbReference type="InterPro" id="IPR031468">
    <property type="entry name" value="SMP_LBD"/>
</dbReference>
<reference evidence="24" key="1">
    <citation type="submission" date="2024-06" db="UniProtKB">
        <authorList>
            <consortium name="RefSeq"/>
        </authorList>
    </citation>
    <scope>NUCLEOTIDE SEQUENCE [LARGE SCALE GENOMIC DNA]</scope>
</reference>
<evidence type="ECO:0000256" key="9">
    <source>
        <dbReference type="ARBA" id="ARBA00022737"/>
    </source>
</evidence>
<evidence type="ECO:0000256" key="4">
    <source>
        <dbReference type="ARBA" id="ARBA00022448"/>
    </source>
</evidence>
<evidence type="ECO:0000256" key="19">
    <source>
        <dbReference type="ARBA" id="ARBA00093580"/>
    </source>
</evidence>
<evidence type="ECO:0000256" key="11">
    <source>
        <dbReference type="ARBA" id="ARBA00022837"/>
    </source>
</evidence>
<dbReference type="InterPro" id="IPR037752">
    <property type="entry name" value="C2C_KIAA1228"/>
</dbReference>
<dbReference type="InterPro" id="IPR035892">
    <property type="entry name" value="C2_domain_sf"/>
</dbReference>
<evidence type="ECO:0000313" key="25">
    <source>
        <dbReference type="RefSeq" id="XP_019807712.2"/>
    </source>
</evidence>
<sequence length="1103" mass="123021">MDRSPGDRPSPVDQPYVPSDPHDQPPTAHAKLDQSSGNQPAGPGAAGEALAVLTSFGRRLLVLVPVYLAGAIGLSVGFVLFGLALYLGWRRVREEKERSLRVARQLLDDEERLTTKTLYMSHRELPAWVSFPDVEKAEWLNKIVAQVWPFLGQYMEKLLAETVAPAVRGSNPHLQTFTFTRVELGEKHSSLQPLRIVGVRVHPAQRKEQILLDLNISYVGDVQIDVEVKKYFCKAGVKGMQLQGVLRVILEPLIGNLPIVGAVSMFFIRRPTLDINWTGMTNLLDIPGLSSLSDTMIMDSIAAFLVLPNRLLVPLVPDLQDVAQLRSPLPRGIIRIHLLAARGLSSKDKYIKGLIEGKSDPYALVRVGTQTFCSRVIDEELNPQWGETYEVMVHEVPGQEIEVEVFDKDPDKDDFLGRMKLDVGKVLQAGVMDEWFPLQSGQGQVHLRLEWLSLLPDAEKLEQVLQWNRGVSSHPEPPSAAILVVYLDRAQDLPLKKGNKEPNPMVQLSIQDVTQESKAVYNTNCPVWEAAFRFFLQDPRSQELDVQVKDDSRSLTLGALTLPLARLLTAPELTLDQWFQLSSSGPNSRLYMKLVMRLLYLDSSEVRFPAVPSTPGAWDLDDESPQTGSSVDAPPRPSHTTPDSNFGTENVLRIHVLEAQDLIAKDRFLGGLVKGKSDPYVKLKLGGRSFRSRVVREDLNPRWNEVFEVIVTSIPGQELEVEVFDKDLDKDDFLGRCKVSLTTVLNNGFLDEWLTLEDVPSGRLHLCLERLTPRPTAAELEEVLQVNSLIQTQKSAELAAALLSVYLERAEDLPLRKGTKPPSPYATIAVGDTSHKTKTVSQTSAPVWDESASFLIRKPNSESLELQVQGEGTGALGSLSLPLSELLVADRLCLDHWFTLSNGPGQVLLRAQLRILVSQHSGVEAYSHSSSSLSEEPELWGGLPHITSSAPELRQRLTHSDSPLEAPAGPLGQVKLTVWYYSEERKLISIVHSCRALRQNGRDPPDPYVSLLLLPDKNRGTKRKSSQKKRTLNPEFDERFEWELPLDEALRRKLDVSVKSSSSFMSRERELLGKVQLDLTEIDLSQGAAQWYDLMDDKDKGSS</sequence>
<dbReference type="PANTHER" id="PTHR45761">
    <property type="entry name" value="EXTENDED SYNAPTOTAGMIN-LIKE PROTEIN 2, ISOFORM C"/>
    <property type="match status" value="1"/>
</dbReference>
<evidence type="ECO:0000259" key="23">
    <source>
        <dbReference type="PROSITE" id="PS51847"/>
    </source>
</evidence>
<evidence type="ECO:0000256" key="8">
    <source>
        <dbReference type="ARBA" id="ARBA00022723"/>
    </source>
</evidence>
<dbReference type="AlphaFoldDB" id="A0A2U4CQI4"/>
<keyword evidence="11" id="KW-0106">Calcium</keyword>
<evidence type="ECO:0000256" key="7">
    <source>
        <dbReference type="ARBA" id="ARBA00022692"/>
    </source>
</evidence>
<evidence type="ECO:0000256" key="6">
    <source>
        <dbReference type="ARBA" id="ARBA00022553"/>
    </source>
</evidence>
<feature type="region of interest" description="Disordered" evidence="20">
    <location>
        <begin position="614"/>
        <end position="646"/>
    </location>
</feature>
<dbReference type="CTD" id="23344"/>
<dbReference type="SUPFAM" id="SSF49562">
    <property type="entry name" value="C2 domain (Calcium/lipid-binding domain, CaLB)"/>
    <property type="match status" value="5"/>
</dbReference>
<keyword evidence="16 21" id="KW-0472">Membrane</keyword>
<dbReference type="Proteomes" id="UP000245320">
    <property type="component" value="Chromosome 11"/>
</dbReference>
<dbReference type="SMART" id="SM00239">
    <property type="entry name" value="C2"/>
    <property type="match status" value="5"/>
</dbReference>
<evidence type="ECO:0000256" key="2">
    <source>
        <dbReference type="ARBA" id="ARBA00004477"/>
    </source>
</evidence>
<feature type="domain" description="C2" evidence="22">
    <location>
        <begin position="970"/>
        <end position="1092"/>
    </location>
</feature>
<dbReference type="FunCoup" id="A0A2U4CQI4">
    <property type="interactions" value="1958"/>
</dbReference>
<dbReference type="PRINTS" id="PR00360">
    <property type="entry name" value="C2DOMAIN"/>
</dbReference>
<evidence type="ECO:0000256" key="3">
    <source>
        <dbReference type="ARBA" id="ARBA00005867"/>
    </source>
</evidence>
<evidence type="ECO:0000256" key="16">
    <source>
        <dbReference type="ARBA" id="ARBA00023136"/>
    </source>
</evidence>
<organism evidence="24 25">
    <name type="scientific">Tursiops truncatus</name>
    <name type="common">Atlantic bottle-nosed dolphin</name>
    <name type="synonym">Delphinus truncatus</name>
    <dbReference type="NCBI Taxonomy" id="9739"/>
    <lineage>
        <taxon>Eukaryota</taxon>
        <taxon>Metazoa</taxon>
        <taxon>Chordata</taxon>
        <taxon>Craniata</taxon>
        <taxon>Vertebrata</taxon>
        <taxon>Euteleostomi</taxon>
        <taxon>Mammalia</taxon>
        <taxon>Eutheria</taxon>
        <taxon>Laurasiatheria</taxon>
        <taxon>Artiodactyla</taxon>
        <taxon>Whippomorpha</taxon>
        <taxon>Cetacea</taxon>
        <taxon>Odontoceti</taxon>
        <taxon>Delphinidae</taxon>
        <taxon>Tursiops</taxon>
    </lineage>
</organism>
<dbReference type="FunFam" id="2.60.40.150:FF:000124">
    <property type="entry name" value="extended synaptotagmin-1 isoform X1"/>
    <property type="match status" value="1"/>
</dbReference>
<evidence type="ECO:0000313" key="24">
    <source>
        <dbReference type="Proteomes" id="UP000245320"/>
    </source>
</evidence>
<dbReference type="FunFam" id="2.60.40.150:FF:000025">
    <property type="entry name" value="Extended synaptotagmin 2"/>
    <property type="match status" value="1"/>
</dbReference>
<proteinExistence type="inferred from homology"/>
<dbReference type="CDD" id="cd04030">
    <property type="entry name" value="C2C_KIAA1228"/>
    <property type="match status" value="1"/>
</dbReference>
<evidence type="ECO:0000256" key="17">
    <source>
        <dbReference type="ARBA" id="ARBA00069842"/>
    </source>
</evidence>
<keyword evidence="8" id="KW-0479">Metal-binding</keyword>
<keyword evidence="4" id="KW-0813">Transport</keyword>
<feature type="domain" description="C2" evidence="22">
    <location>
        <begin position="315"/>
        <end position="436"/>
    </location>
</feature>
<dbReference type="GO" id="GO:0005509">
    <property type="term" value="F:calcium ion binding"/>
    <property type="evidence" value="ECO:0007669"/>
    <property type="project" value="TreeGrafter"/>
</dbReference>
<dbReference type="GO" id="GO:0061817">
    <property type="term" value="P:endoplasmic reticulum-plasma membrane tethering"/>
    <property type="evidence" value="ECO:0007669"/>
    <property type="project" value="InterPro"/>
</dbReference>
<evidence type="ECO:0000256" key="14">
    <source>
        <dbReference type="ARBA" id="ARBA00023055"/>
    </source>
</evidence>
<dbReference type="GO" id="GO:0005886">
    <property type="term" value="C:plasma membrane"/>
    <property type="evidence" value="ECO:0007669"/>
    <property type="project" value="UniProtKB-SubCell"/>
</dbReference>
<dbReference type="PROSITE" id="PS50004">
    <property type="entry name" value="C2"/>
    <property type="match status" value="5"/>
</dbReference>
<dbReference type="FunFam" id="2.60.40.150:FF:000106">
    <property type="entry name" value="extended synaptotagmin-1 isoform X1"/>
    <property type="match status" value="1"/>
</dbReference>
<comment type="function">
    <text evidence="18">Binds calcium (via the C2 domains) and translocates to sites of contact between the endoplasmic reticulum and the cell membrane in response to increased cytosolic calcium levels. Helps tether the endoplasmic reticulum to the cell membrane and promotes the formation of appositions between the endoplasmic reticulum and the cell membrane. Acts as an inhibitor of ADGRD1 G-protein-coupled receptor activity in absence of cytosolic calcium. Binds glycerophospholipids in a barrel-like domain and may play a role in cellular lipid transport.</text>
</comment>
<dbReference type="CDD" id="cd08391">
    <property type="entry name" value="C2A_C2C_Synaptotagmin_like"/>
    <property type="match status" value="2"/>
</dbReference>
<feature type="domain" description="C2" evidence="22">
    <location>
        <begin position="457"/>
        <end position="583"/>
    </location>
</feature>
<dbReference type="InterPro" id="IPR000008">
    <property type="entry name" value="C2_dom"/>
</dbReference>
<dbReference type="InterPro" id="IPR037733">
    <property type="entry name" value="Ext_Synaptotagmin_C2A"/>
</dbReference>
<evidence type="ECO:0000256" key="1">
    <source>
        <dbReference type="ARBA" id="ARBA00004202"/>
    </source>
</evidence>
<feature type="domain" description="C2" evidence="22">
    <location>
        <begin position="780"/>
        <end position="902"/>
    </location>
</feature>
<comment type="subunit">
    <text evidence="19">Interacts with ESYT2 and ESYT3. Interacts with ADGRD1; inhibiting the G-protein-coupled receptor activity of ADGRD1. Interaction with ADGRD1 is abolished when cytosolic calcium increases, relieving ADGRD1 G-protein-coupled receptor activity. Interacts (phosphorylated form) with SLC2A4.</text>
</comment>
<evidence type="ECO:0000256" key="15">
    <source>
        <dbReference type="ARBA" id="ARBA00023121"/>
    </source>
</evidence>
<dbReference type="RefSeq" id="XP_019807712.2">
    <property type="nucleotide sequence ID" value="XM_019952153.2"/>
</dbReference>
<feature type="domain" description="SMP-LTD" evidence="23">
    <location>
        <begin position="133"/>
        <end position="316"/>
    </location>
</feature>
<feature type="transmembrane region" description="Helical" evidence="21">
    <location>
        <begin position="66"/>
        <end position="89"/>
    </location>
</feature>
<evidence type="ECO:0000256" key="5">
    <source>
        <dbReference type="ARBA" id="ARBA00022475"/>
    </source>
</evidence>
<dbReference type="Pfam" id="PF00168">
    <property type="entry name" value="C2"/>
    <property type="match status" value="5"/>
</dbReference>
<keyword evidence="15" id="KW-0446">Lipid-binding</keyword>
<dbReference type="GO" id="GO:0031210">
    <property type="term" value="F:phosphatidylcholine binding"/>
    <property type="evidence" value="ECO:0007669"/>
    <property type="project" value="TreeGrafter"/>
</dbReference>
<keyword evidence="13" id="KW-0007">Acetylation</keyword>
<dbReference type="PROSITE" id="PS51847">
    <property type="entry name" value="SMP"/>
    <property type="match status" value="1"/>
</dbReference>
<keyword evidence="6" id="KW-0597">Phosphoprotein</keyword>
<dbReference type="InterPro" id="IPR037749">
    <property type="entry name" value="Ext_Synaptotagmin_C2B"/>
</dbReference>
<keyword evidence="9" id="KW-0677">Repeat</keyword>
<dbReference type="FunFam" id="2.60.40.150:FF:000120">
    <property type="entry name" value="extended synaptotagmin-1 isoform X1"/>
    <property type="match status" value="1"/>
</dbReference>
<evidence type="ECO:0000256" key="12">
    <source>
        <dbReference type="ARBA" id="ARBA00022989"/>
    </source>
</evidence>
<evidence type="ECO:0000256" key="13">
    <source>
        <dbReference type="ARBA" id="ARBA00022990"/>
    </source>
</evidence>